<dbReference type="AlphaFoldDB" id="A0A841KN09"/>
<sequence length="306" mass="33133">MPILMLTPIDATIVSQLQPNQNFGPQENLFVGRTVTPNDVYRSLLKFDLSAIPPASIITNATLRLLFFQKITPGIQPLTGFRLLSDFSQDTVTWNTQPPAGEPVLETPLNSDLVGNYIYLDVTPLVRIWYNGFFSNNGILLTTFENQTSLMGFKGYDDGIVANWPTLIVEYESAIGPTGPTGPAGATGATGPAGATGPTGATGPLPEITIVPFINRYYYIVESDLISPDPINIPANLFKDDSGDFTNLFLGLGPNSYNNLFINGILQIGKTYSISPNTLTLNTEGTTIYRGTPITLEIIQFSVLTS</sequence>
<comment type="caution">
    <text evidence="7">The sequence shown here is derived from an EMBL/GenBank/DDBJ whole genome shotgun (WGS) entry which is preliminary data.</text>
</comment>
<evidence type="ECO:0000256" key="1">
    <source>
        <dbReference type="ARBA" id="ARBA00004613"/>
    </source>
</evidence>
<evidence type="ECO:0000313" key="7">
    <source>
        <dbReference type="EMBL" id="MBB6214783.1"/>
    </source>
</evidence>
<dbReference type="GO" id="GO:0005576">
    <property type="term" value="C:extracellular region"/>
    <property type="evidence" value="ECO:0007669"/>
    <property type="project" value="UniProtKB-SubCell"/>
</dbReference>
<proteinExistence type="predicted"/>
<keyword evidence="3" id="KW-0732">Signal</keyword>
<comment type="subcellular location">
    <subcellularLocation>
        <location evidence="1">Secreted</location>
    </subcellularLocation>
</comment>
<evidence type="ECO:0000256" key="2">
    <source>
        <dbReference type="ARBA" id="ARBA00022525"/>
    </source>
</evidence>
<evidence type="ECO:0000313" key="8">
    <source>
        <dbReference type="Proteomes" id="UP000579281"/>
    </source>
</evidence>
<evidence type="ECO:0000256" key="3">
    <source>
        <dbReference type="ARBA" id="ARBA00022729"/>
    </source>
</evidence>
<dbReference type="Proteomes" id="UP000579281">
    <property type="component" value="Unassembled WGS sequence"/>
</dbReference>
<dbReference type="Gene3D" id="1.20.5.320">
    <property type="entry name" value="6-Phosphogluconate Dehydrogenase, domain 3"/>
    <property type="match status" value="1"/>
</dbReference>
<dbReference type="EMBL" id="JACHEN010000004">
    <property type="protein sequence ID" value="MBB6214783.1"/>
    <property type="molecule type" value="Genomic_DNA"/>
</dbReference>
<gene>
    <name evidence="7" type="ORF">HNQ80_000868</name>
</gene>
<evidence type="ECO:0008006" key="9">
    <source>
        <dbReference type="Google" id="ProtNLM"/>
    </source>
</evidence>
<keyword evidence="2" id="KW-0964">Secreted</keyword>
<keyword evidence="8" id="KW-1185">Reference proteome</keyword>
<accession>A0A841KN09</accession>
<name>A0A841KN09_9FIRM</name>
<dbReference type="RefSeq" id="WP_184308486.1">
    <property type="nucleotide sequence ID" value="NZ_JACHEN010000004.1"/>
</dbReference>
<evidence type="ECO:0000256" key="4">
    <source>
        <dbReference type="SAM" id="MobiDB-lite"/>
    </source>
</evidence>
<evidence type="ECO:0000259" key="5">
    <source>
        <dbReference type="Pfam" id="PF13799"/>
    </source>
</evidence>
<organism evidence="7 8">
    <name type="scientific">Anaerosolibacter carboniphilus</name>
    <dbReference type="NCBI Taxonomy" id="1417629"/>
    <lineage>
        <taxon>Bacteria</taxon>
        <taxon>Bacillati</taxon>
        <taxon>Bacillota</taxon>
        <taxon>Clostridia</taxon>
        <taxon>Peptostreptococcales</taxon>
        <taxon>Thermotaleaceae</taxon>
        <taxon>Anaerosolibacter</taxon>
    </lineage>
</organism>
<dbReference type="InterPro" id="IPR055372">
    <property type="entry name" value="CBM96"/>
</dbReference>
<dbReference type="InterPro" id="IPR025237">
    <property type="entry name" value="DUF4183"/>
</dbReference>
<reference evidence="7 8" key="1">
    <citation type="submission" date="2020-08" db="EMBL/GenBank/DDBJ databases">
        <title>Genomic Encyclopedia of Type Strains, Phase IV (KMG-IV): sequencing the most valuable type-strain genomes for metagenomic binning, comparative biology and taxonomic classification.</title>
        <authorList>
            <person name="Goeker M."/>
        </authorList>
    </citation>
    <scope>NUCLEOTIDE SEQUENCE [LARGE SCALE GENOMIC DNA]</scope>
    <source>
        <strain evidence="7 8">DSM 103526</strain>
    </source>
</reference>
<feature type="domain" description="Carbohydrate-binding module family 96" evidence="6">
    <location>
        <begin position="6"/>
        <end position="131"/>
    </location>
</feature>
<feature type="domain" description="DUF4183" evidence="5">
    <location>
        <begin position="240"/>
        <end position="298"/>
    </location>
</feature>
<protein>
    <recommendedName>
        <fullName evidence="9">DUF4183 domain-containing protein</fullName>
    </recommendedName>
</protein>
<dbReference type="Pfam" id="PF24517">
    <property type="entry name" value="CBM96"/>
    <property type="match status" value="1"/>
</dbReference>
<feature type="region of interest" description="Disordered" evidence="4">
    <location>
        <begin position="179"/>
        <end position="201"/>
    </location>
</feature>
<evidence type="ECO:0000259" key="6">
    <source>
        <dbReference type="Pfam" id="PF24517"/>
    </source>
</evidence>
<dbReference type="Pfam" id="PF13799">
    <property type="entry name" value="DUF4183"/>
    <property type="match status" value="1"/>
</dbReference>
<dbReference type="NCBIfam" id="NF033679">
    <property type="entry name" value="DNRLRE_dom"/>
    <property type="match status" value="1"/>
</dbReference>